<proteinExistence type="predicted"/>
<dbReference type="GO" id="GO:0006270">
    <property type="term" value="P:DNA replication initiation"/>
    <property type="evidence" value="ECO:0007669"/>
    <property type="project" value="InterPro"/>
</dbReference>
<dbReference type="STRING" id="284592.B5RU89"/>
<evidence type="ECO:0000259" key="2">
    <source>
        <dbReference type="Pfam" id="PF08639"/>
    </source>
</evidence>
<dbReference type="PANTHER" id="PTHR28067:SF1">
    <property type="entry name" value="DNA REPLICATION REGULATOR SLD3"/>
    <property type="match status" value="1"/>
</dbReference>
<organism evidence="3 4">
    <name type="scientific">Debaryomyces hansenii (strain ATCC 36239 / CBS 767 / BCRC 21394 / JCM 1990 / NBRC 0083 / IGC 2968)</name>
    <name type="common">Yeast</name>
    <name type="synonym">Torulaspora hansenii</name>
    <dbReference type="NCBI Taxonomy" id="284592"/>
    <lineage>
        <taxon>Eukaryota</taxon>
        <taxon>Fungi</taxon>
        <taxon>Dikarya</taxon>
        <taxon>Ascomycota</taxon>
        <taxon>Saccharomycotina</taxon>
        <taxon>Pichiomycetes</taxon>
        <taxon>Debaryomycetaceae</taxon>
        <taxon>Debaryomyces</taxon>
    </lineage>
</organism>
<dbReference type="EMBL" id="CR382138">
    <property type="protein sequence ID" value="CAR66267.1"/>
    <property type="molecule type" value="Genomic_DNA"/>
</dbReference>
<name>B5RU89_DEBHA</name>
<dbReference type="OrthoDB" id="5395343at2759"/>
<evidence type="ECO:0000256" key="1">
    <source>
        <dbReference type="SAM" id="MobiDB-lite"/>
    </source>
</evidence>
<dbReference type="Pfam" id="PF08639">
    <property type="entry name" value="Sld3_STD"/>
    <property type="match status" value="1"/>
</dbReference>
<dbReference type="Gene3D" id="1.20.58.2130">
    <property type="match status" value="2"/>
</dbReference>
<dbReference type="InParanoid" id="B5RU89"/>
<dbReference type="eggNOG" id="ENOG502RE09">
    <property type="taxonomic scope" value="Eukaryota"/>
</dbReference>
<protein>
    <submittedName>
        <fullName evidence="3">DEHA2F04334p</fullName>
    </submittedName>
</protein>
<feature type="domain" description="DNA replication regulator Sld3 C-terminal" evidence="2">
    <location>
        <begin position="184"/>
        <end position="671"/>
    </location>
</feature>
<evidence type="ECO:0000313" key="4">
    <source>
        <dbReference type="Proteomes" id="UP000000599"/>
    </source>
</evidence>
<keyword evidence="4" id="KW-1185">Reference proteome</keyword>
<reference evidence="3 4" key="1">
    <citation type="journal article" date="2004" name="Nature">
        <title>Genome evolution in yeasts.</title>
        <authorList>
            <consortium name="Genolevures"/>
            <person name="Dujon B."/>
            <person name="Sherman D."/>
            <person name="Fischer G."/>
            <person name="Durrens P."/>
            <person name="Casaregola S."/>
            <person name="Lafontaine I."/>
            <person name="de Montigny J."/>
            <person name="Marck C."/>
            <person name="Neuveglise C."/>
            <person name="Talla E."/>
            <person name="Goffard N."/>
            <person name="Frangeul L."/>
            <person name="Aigle M."/>
            <person name="Anthouard V."/>
            <person name="Babour A."/>
            <person name="Barbe V."/>
            <person name="Barnay S."/>
            <person name="Blanchin S."/>
            <person name="Beckerich J.M."/>
            <person name="Beyne E."/>
            <person name="Bleykasten C."/>
            <person name="Boisrame A."/>
            <person name="Boyer J."/>
            <person name="Cattolico L."/>
            <person name="Confanioleri F."/>
            <person name="de Daruvar A."/>
            <person name="Despons L."/>
            <person name="Fabre E."/>
            <person name="Fairhead C."/>
            <person name="Ferry-Dumazet H."/>
            <person name="Groppi A."/>
            <person name="Hantraye F."/>
            <person name="Hennequin C."/>
            <person name="Jauniaux N."/>
            <person name="Joyet P."/>
            <person name="Kachouri R."/>
            <person name="Kerrest A."/>
            <person name="Koszul R."/>
            <person name="Lemaire M."/>
            <person name="Lesur I."/>
            <person name="Ma L."/>
            <person name="Muller H."/>
            <person name="Nicaud J.M."/>
            <person name="Nikolski M."/>
            <person name="Oztas S."/>
            <person name="Ozier-Kalogeropoulos O."/>
            <person name="Pellenz S."/>
            <person name="Potier S."/>
            <person name="Richard G.F."/>
            <person name="Straub M.L."/>
            <person name="Suleau A."/>
            <person name="Swennene D."/>
            <person name="Tekaia F."/>
            <person name="Wesolowski-Louvel M."/>
            <person name="Westhof E."/>
            <person name="Wirth B."/>
            <person name="Zeniou-Meyer M."/>
            <person name="Zivanovic I."/>
            <person name="Bolotin-Fukuhara M."/>
            <person name="Thierry A."/>
            <person name="Bouchier C."/>
            <person name="Caudron B."/>
            <person name="Scarpelli C."/>
            <person name="Gaillardin C."/>
            <person name="Weissenbach J."/>
            <person name="Wincker P."/>
            <person name="Souciet J.L."/>
        </authorList>
    </citation>
    <scope>NUCLEOTIDE SEQUENCE [LARGE SCALE GENOMIC DNA]</scope>
    <source>
        <strain evidence="4">ATCC 36239 / CBS 767 / BCRC 21394 / JCM 1990 / NBRC 0083 / IGC 2968</strain>
    </source>
</reference>
<dbReference type="OMA" id="DQMSIWD"/>
<gene>
    <name evidence="3" type="ordered locus">DEHA2F04334g</name>
</gene>
<dbReference type="Proteomes" id="UP000000599">
    <property type="component" value="Chromosome F"/>
</dbReference>
<dbReference type="RefSeq" id="XP_002770737.1">
    <property type="nucleotide sequence ID" value="XM_002770691.1"/>
</dbReference>
<dbReference type="HOGENOM" id="CLU_380872_0_0_1"/>
<accession>B5RU89</accession>
<dbReference type="InterPro" id="IPR013948">
    <property type="entry name" value="DNA_replication_reg_Sld3_C"/>
</dbReference>
<feature type="compositionally biased region" description="Polar residues" evidence="1">
    <location>
        <begin position="572"/>
        <end position="582"/>
    </location>
</feature>
<sequence>MSEDNPKTPRVKLPFTFEVQSALSTSCPNTITVLSKIDSILLENLPENFYDNQQIFKLQDNVYEFLGSLFSNFFYVKIQERITDKDWKIGVIYNIHDRYYGMIQVPKDIKSKDIDSKVQGRIPISSYRNKDDFISGWNFNLERLDKSEVKTPIVDNFTMKPPSTNISAEYFPNMSDHSPQSQTDPVKFLYSRYYSILYSLNTPLSYFPKTTISRFKNLCGNDNSAVKEHLSSLHLSVKELDDRHGGKYGILKTLDVSKIGTGDFDMKTKYENQNQKEFLNKNHDLFVKLTATEKNQNDINDTNTNANQEKQVHSSDDNNLSFALDLKVREAQLQILILLELLDCWQVVESDFLATNLKRQEKEEKQMTKQKKKSLVRKKSITSKKIVPTFLGMGVDIQDKHIVSQPASTEINEFIVYETLNTLLDRMGLWDTLLDKSTGDQDESSFGFLAYVLIPYFRQRLPLTIKYIIERVKGLSLKLNSKPNRQNMPKQLNLNETNEITNEVTNERDSTANTQASRTSKFAKVHIDPRRVPFLKKSSSTIASKYDLLPAFSLKRSKSTLSSKNLQKRQVDMSSNLKSFSESNRDNIEKSSTLSRSLSEKSDSGSRRQIIFGNAKKLKSQPDIILNNPQTAFSQVEATPAKRKPEAVTAGISSEITTPTHPNRYQKISIAKTPVDQFIRPTIAASYKETTIPCSTVKERPSLGDRLISASLAPPVDMAINSSPMSTIAVPKRDQSTAEVIASSPFNSIGAAVDIKSSPFKGGSSRKRNKPGEPISFQESAFFDTTLNGSPVSTLLREANTNDSTSIFKRNSTKRRKPISTNIKQTTTDITNGGDIMSNINKQDQAFEEDINETATLL</sequence>
<feature type="region of interest" description="Disordered" evidence="1">
    <location>
        <begin position="559"/>
        <end position="606"/>
    </location>
</feature>
<evidence type="ECO:0000313" key="3">
    <source>
        <dbReference type="EMBL" id="CAR66267.1"/>
    </source>
</evidence>
<dbReference type="KEGG" id="dha:DEHA2F04334g"/>
<dbReference type="GO" id="GO:0031261">
    <property type="term" value="C:DNA replication preinitiation complex"/>
    <property type="evidence" value="ECO:0007669"/>
    <property type="project" value="TreeGrafter"/>
</dbReference>
<dbReference type="InterPro" id="IPR042511">
    <property type="entry name" value="Sld3"/>
</dbReference>
<dbReference type="AlphaFoldDB" id="B5RU89"/>
<dbReference type="VEuPathDB" id="FungiDB:DEHA2F04334g"/>
<dbReference type="FunCoup" id="B5RU89">
    <property type="interactions" value="92"/>
</dbReference>
<dbReference type="GeneID" id="8998871"/>
<dbReference type="PANTHER" id="PTHR28067">
    <property type="entry name" value="DNA REPLICATION REGULATOR SLD3"/>
    <property type="match status" value="1"/>
</dbReference>